<dbReference type="InterPro" id="IPR010982">
    <property type="entry name" value="Lambda_DNA-bd_dom_sf"/>
</dbReference>
<dbReference type="Pfam" id="PF13443">
    <property type="entry name" value="HTH_26"/>
    <property type="match status" value="1"/>
</dbReference>
<dbReference type="EMBL" id="SOBT01000013">
    <property type="protein sequence ID" value="TDU23277.1"/>
    <property type="molecule type" value="Genomic_DNA"/>
</dbReference>
<feature type="domain" description="HTH cro/C1-type" evidence="1">
    <location>
        <begin position="5"/>
        <end position="66"/>
    </location>
</feature>
<evidence type="ECO:0000313" key="2">
    <source>
        <dbReference type="EMBL" id="TDU23277.1"/>
    </source>
</evidence>
<dbReference type="SUPFAM" id="SSF47413">
    <property type="entry name" value="lambda repressor-like DNA-binding domains"/>
    <property type="match status" value="1"/>
</dbReference>
<accession>A0A4R7NQZ5</accession>
<proteinExistence type="predicted"/>
<dbReference type="AlphaFoldDB" id="A0A4R7NQZ5"/>
<dbReference type="OrthoDB" id="9805309at2"/>
<dbReference type="InterPro" id="IPR001387">
    <property type="entry name" value="Cro/C1-type_HTH"/>
</dbReference>
<sequence>MIRCHLSTFMGRDRLRIADVSRLTGLNRSLVTALYRGTATRVELPALSKLCQLFKCQVGDLLEFVPPIRNGDSA</sequence>
<evidence type="ECO:0000313" key="3">
    <source>
        <dbReference type="Proteomes" id="UP000295341"/>
    </source>
</evidence>
<comment type="caution">
    <text evidence="2">The sequence shown here is derived from an EMBL/GenBank/DDBJ whole genome shotgun (WGS) entry which is preliminary data.</text>
</comment>
<reference evidence="2 3" key="1">
    <citation type="submission" date="2019-03" db="EMBL/GenBank/DDBJ databases">
        <title>Genomic Encyclopedia of Type Strains, Phase IV (KMG-IV): sequencing the most valuable type-strain genomes for metagenomic binning, comparative biology and taxonomic classification.</title>
        <authorList>
            <person name="Goeker M."/>
        </authorList>
    </citation>
    <scope>NUCLEOTIDE SEQUENCE [LARGE SCALE GENOMIC DNA]</scope>
    <source>
        <strain evidence="2 3">DSM 26377</strain>
    </source>
</reference>
<protein>
    <submittedName>
        <fullName evidence="2">Putative transcriptional regulator</fullName>
    </submittedName>
</protein>
<organism evidence="2 3">
    <name type="scientific">Panacagrimonas perspica</name>
    <dbReference type="NCBI Taxonomy" id="381431"/>
    <lineage>
        <taxon>Bacteria</taxon>
        <taxon>Pseudomonadati</taxon>
        <taxon>Pseudomonadota</taxon>
        <taxon>Gammaproteobacteria</taxon>
        <taxon>Nevskiales</taxon>
        <taxon>Nevskiaceae</taxon>
        <taxon>Panacagrimonas</taxon>
    </lineage>
</organism>
<dbReference type="RefSeq" id="WP_133883945.1">
    <property type="nucleotide sequence ID" value="NZ_MWIN01000035.1"/>
</dbReference>
<dbReference type="GO" id="GO:0003677">
    <property type="term" value="F:DNA binding"/>
    <property type="evidence" value="ECO:0007669"/>
    <property type="project" value="InterPro"/>
</dbReference>
<dbReference type="Proteomes" id="UP000295341">
    <property type="component" value="Unassembled WGS sequence"/>
</dbReference>
<evidence type="ECO:0000259" key="1">
    <source>
        <dbReference type="Pfam" id="PF13443"/>
    </source>
</evidence>
<dbReference type="Gene3D" id="1.10.260.40">
    <property type="entry name" value="lambda repressor-like DNA-binding domains"/>
    <property type="match status" value="1"/>
</dbReference>
<keyword evidence="3" id="KW-1185">Reference proteome</keyword>
<name>A0A4R7NQZ5_9GAMM</name>
<gene>
    <name evidence="2" type="ORF">DFR24_4800</name>
</gene>